<accession>A0A6G7ZNU0</accession>
<dbReference type="Gene3D" id="3.30.1360.150">
    <property type="match status" value="1"/>
</dbReference>
<name>A0A6G7ZNU0_9SPHN</name>
<sequence>MRKFVLALAVTALAGTASNAQPQSGTAAAPASSAPRLLIAISVDQFSADLFDQYQGQFTGGLGKLAREGTVFRNGYQAHAATETCPGHSTILTGASPARTGIVANDWFSARATRPDKTLYCAEDETVPRSSSSNYTVSPAHLKAPTLGDLLKQRSPDSQNVAVAGKDRAAVMMSGHSADQRWYWSSDRFVTDLASAPVPKVVAPVNAAVQASIAAGQPGLQTAPYCASRAQPFQVGGRTVGNGTFARVPGDKTAFRASPSLDGAVLALAAGLVSEMKLGRDAAPDVLSIGLSATDYVGHSLGSGGQEMCLNLLALDRSLGDFFGQLDRWGVAYNVVLTADHGGLDFPERLRARGVTDAQTIDPALTVDAIGRQVSNRTGIGGKVLESLGPTGDQFISSKLSGAQRARVLAAATAAYRAHPQVFAVYSRDEIQGTPMPSGDPSRWSVLQRVRASFDPERSGDFYVVTKPNVSLASGVGTYIASHGTPWDYDRRVPIVFWTSGLAPKQPTRAVSTTAIMPTLAASIGLPIEPATLDGECLVEVAWARC</sequence>
<gene>
    <name evidence="8" type="ORF">G7078_07065</name>
</gene>
<evidence type="ECO:0000256" key="5">
    <source>
        <dbReference type="PIRSR" id="PIRSR031924-50"/>
    </source>
</evidence>
<dbReference type="SUPFAM" id="SSF53649">
    <property type="entry name" value="Alkaline phosphatase-like"/>
    <property type="match status" value="1"/>
</dbReference>
<comment type="function">
    <text evidence="4">Alkaline phosphatase with broad substrate specificity.</text>
</comment>
<feature type="binding site" evidence="6">
    <location>
        <begin position="166"/>
        <end position="168"/>
    </location>
    <ligand>
        <name>substrate</name>
    </ligand>
</feature>
<evidence type="ECO:0000313" key="8">
    <source>
        <dbReference type="EMBL" id="QIL02570.1"/>
    </source>
</evidence>
<feature type="binding site" evidence="6">
    <location>
        <position position="105"/>
    </location>
    <ligand>
        <name>substrate</name>
    </ligand>
</feature>
<dbReference type="GO" id="GO:0046872">
    <property type="term" value="F:metal ion binding"/>
    <property type="evidence" value="ECO:0007669"/>
    <property type="project" value="UniProtKB-KW"/>
</dbReference>
<keyword evidence="9" id="KW-1185">Reference proteome</keyword>
<keyword evidence="1 5" id="KW-0597">Phosphoprotein</keyword>
<dbReference type="InterPro" id="IPR002591">
    <property type="entry name" value="Phosphodiest/P_Trfase"/>
</dbReference>
<dbReference type="Pfam" id="PF01663">
    <property type="entry name" value="Phosphodiest"/>
    <property type="match status" value="1"/>
</dbReference>
<dbReference type="RefSeq" id="WP_166094438.1">
    <property type="nucleotide sequence ID" value="NZ_CP049871.1"/>
</dbReference>
<evidence type="ECO:0000256" key="7">
    <source>
        <dbReference type="SAM" id="SignalP"/>
    </source>
</evidence>
<protein>
    <recommendedName>
        <fullName evidence="4">Alkaline phosphatase</fullName>
        <ecNumber evidence="4">3.1.3.1</ecNumber>
    </recommendedName>
</protein>
<dbReference type="Gene3D" id="3.40.720.10">
    <property type="entry name" value="Alkaline Phosphatase, subunit A"/>
    <property type="match status" value="1"/>
</dbReference>
<evidence type="ECO:0000256" key="2">
    <source>
        <dbReference type="ARBA" id="ARBA00022723"/>
    </source>
</evidence>
<dbReference type="EC" id="3.1.3.1" evidence="4"/>
<feature type="chain" id="PRO_5026359322" description="Alkaline phosphatase" evidence="7">
    <location>
        <begin position="21"/>
        <end position="546"/>
    </location>
</feature>
<evidence type="ECO:0000256" key="3">
    <source>
        <dbReference type="ARBA" id="ARBA00022729"/>
    </source>
</evidence>
<keyword evidence="4" id="KW-0862">Zinc</keyword>
<dbReference type="Proteomes" id="UP000502502">
    <property type="component" value="Chromosome"/>
</dbReference>
<dbReference type="KEGG" id="ssin:G7078_07065"/>
<dbReference type="PANTHER" id="PTHR10151">
    <property type="entry name" value="ECTONUCLEOTIDE PYROPHOSPHATASE/PHOSPHODIESTERASE"/>
    <property type="match status" value="1"/>
</dbReference>
<organism evidence="8 9">
    <name type="scientific">Sphingomonas sinipercae</name>
    <dbReference type="NCBI Taxonomy" id="2714944"/>
    <lineage>
        <taxon>Bacteria</taxon>
        <taxon>Pseudomonadati</taxon>
        <taxon>Pseudomonadota</taxon>
        <taxon>Alphaproteobacteria</taxon>
        <taxon>Sphingomonadales</taxon>
        <taxon>Sphingomonadaceae</taxon>
        <taxon>Sphingomonas</taxon>
    </lineage>
</organism>
<reference evidence="8 9" key="1">
    <citation type="submission" date="2020-03" db="EMBL/GenBank/DDBJ databases">
        <title>Sphingomonas sp. nov., isolated from fish.</title>
        <authorList>
            <person name="Hyun D.-W."/>
            <person name="Bae J.-W."/>
        </authorList>
    </citation>
    <scope>NUCLEOTIDE SEQUENCE [LARGE SCALE GENOMIC DNA]</scope>
    <source>
        <strain evidence="8 9">HDW15C</strain>
    </source>
</reference>
<dbReference type="PANTHER" id="PTHR10151:SF120">
    <property type="entry name" value="BIS(5'-ADENOSYL)-TRIPHOSPHATASE"/>
    <property type="match status" value="1"/>
</dbReference>
<evidence type="ECO:0000256" key="4">
    <source>
        <dbReference type="PIRNR" id="PIRNR031924"/>
    </source>
</evidence>
<proteinExistence type="predicted"/>
<feature type="active site" description="Phosphothreonine intermediate" evidence="5">
    <location>
        <position position="84"/>
    </location>
</feature>
<keyword evidence="2 4" id="KW-0479">Metal-binding</keyword>
<dbReference type="AlphaFoldDB" id="A0A6G7ZNU0"/>
<evidence type="ECO:0000256" key="6">
    <source>
        <dbReference type="PIRSR" id="PIRSR031924-51"/>
    </source>
</evidence>
<comment type="catalytic activity">
    <reaction evidence="4">
        <text>a phosphate monoester + H2O = an alcohol + phosphate</text>
        <dbReference type="Rhea" id="RHEA:15017"/>
        <dbReference type="ChEBI" id="CHEBI:15377"/>
        <dbReference type="ChEBI" id="CHEBI:30879"/>
        <dbReference type="ChEBI" id="CHEBI:43474"/>
        <dbReference type="ChEBI" id="CHEBI:67140"/>
        <dbReference type="EC" id="3.1.3.1"/>
    </reaction>
</comment>
<dbReference type="GO" id="GO:0004035">
    <property type="term" value="F:alkaline phosphatase activity"/>
    <property type="evidence" value="ECO:0007669"/>
    <property type="project" value="UniProtKB-EC"/>
</dbReference>
<evidence type="ECO:0000313" key="9">
    <source>
        <dbReference type="Proteomes" id="UP000502502"/>
    </source>
</evidence>
<dbReference type="InterPro" id="IPR017850">
    <property type="entry name" value="Alkaline_phosphatase_core_sf"/>
</dbReference>
<dbReference type="PIRSF" id="PIRSF031924">
    <property type="entry name" value="Pi-irrepressible_AP"/>
    <property type="match status" value="1"/>
</dbReference>
<feature type="signal peptide" evidence="7">
    <location>
        <begin position="1"/>
        <end position="20"/>
    </location>
</feature>
<keyword evidence="3 7" id="KW-0732">Signal</keyword>
<dbReference type="InterPro" id="IPR026263">
    <property type="entry name" value="Alkaline_phosphatase_prok"/>
</dbReference>
<dbReference type="EMBL" id="CP049871">
    <property type="protein sequence ID" value="QIL02570.1"/>
    <property type="molecule type" value="Genomic_DNA"/>
</dbReference>
<comment type="cofactor">
    <cofactor evidence="4">
        <name>Zn(2+)</name>
        <dbReference type="ChEBI" id="CHEBI:29105"/>
    </cofactor>
    <text evidence="4">Binds 2 Zn(2+) ions.</text>
</comment>
<evidence type="ECO:0000256" key="1">
    <source>
        <dbReference type="ARBA" id="ARBA00022553"/>
    </source>
</evidence>